<accession>A0A2K1KKA9</accession>
<comment type="subcellular location">
    <subcellularLocation>
        <location evidence="1">Plastid</location>
        <location evidence="1">Chloroplast thylakoid membrane</location>
        <topology evidence="1">Single-pass membrane protein</topology>
    </subcellularLocation>
</comment>
<evidence type="ECO:0000313" key="16">
    <source>
        <dbReference type="Proteomes" id="UP000006727"/>
    </source>
</evidence>
<dbReference type="GO" id="GO:0009977">
    <property type="term" value="F:proton motive force dependent protein transmembrane transporter activity"/>
    <property type="evidence" value="ECO:0000318"/>
    <property type="project" value="GO_Central"/>
</dbReference>
<dbReference type="GO" id="GO:0043953">
    <property type="term" value="P:protein transport by the Tat complex"/>
    <property type="evidence" value="ECO:0000318"/>
    <property type="project" value="GO_Central"/>
</dbReference>
<dbReference type="FunFam" id="1.20.5.3310:FF:000003">
    <property type="entry name" value="Sec-independent protein translocase protein TATB, chloroplastic"/>
    <property type="match status" value="1"/>
</dbReference>
<dbReference type="GO" id="GO:0065002">
    <property type="term" value="P:intracellular protein transmembrane transport"/>
    <property type="evidence" value="ECO:0000318"/>
    <property type="project" value="GO_Central"/>
</dbReference>
<evidence type="ECO:0000256" key="5">
    <source>
        <dbReference type="ARBA" id="ARBA00022692"/>
    </source>
</evidence>
<keyword evidence="10" id="KW-0793">Thylakoid</keyword>
<feature type="region of interest" description="Disordered" evidence="13">
    <location>
        <begin position="237"/>
        <end position="303"/>
    </location>
</feature>
<evidence type="ECO:0000256" key="11">
    <source>
        <dbReference type="ARBA" id="ARBA00023136"/>
    </source>
</evidence>
<dbReference type="Gene3D" id="1.20.5.3310">
    <property type="match status" value="1"/>
</dbReference>
<feature type="region of interest" description="Disordered" evidence="13">
    <location>
        <begin position="166"/>
        <end position="196"/>
    </location>
</feature>
<evidence type="ECO:0000313" key="15">
    <source>
        <dbReference type="EnsemblPlants" id="Pp3c5_19450V3.1"/>
    </source>
</evidence>
<proteinExistence type="predicted"/>
<evidence type="ECO:0000256" key="6">
    <source>
        <dbReference type="ARBA" id="ARBA00022927"/>
    </source>
</evidence>
<evidence type="ECO:0008006" key="17">
    <source>
        <dbReference type="Google" id="ProtNLM"/>
    </source>
</evidence>
<evidence type="ECO:0000256" key="9">
    <source>
        <dbReference type="ARBA" id="ARBA00023010"/>
    </source>
</evidence>
<dbReference type="AlphaFoldDB" id="A0A2K1KKA9"/>
<protein>
    <recommendedName>
        <fullName evidence="17">Sec-independent protein translocase protein TATB, chloroplastic</fullName>
    </recommendedName>
</protein>
<reference evidence="15" key="3">
    <citation type="submission" date="2020-12" db="UniProtKB">
        <authorList>
            <consortium name="EnsemblPlants"/>
        </authorList>
    </citation>
    <scope>IDENTIFICATION</scope>
</reference>
<evidence type="ECO:0000256" key="1">
    <source>
        <dbReference type="ARBA" id="ARBA00004581"/>
    </source>
</evidence>
<comment type="function">
    <text evidence="12">Part of the twin-arginine translocation (Tat) system that transports large folded proteins containing a characteristic twin-arginine motif in their signal peptide across the thylakoid membrane. Involved in delta pH-dependent protein transport required for chloroplast development, especially thylakoid membrane formation. TATC and TATB mediate precursor recognition, whereas TATA facilitates translocation.</text>
</comment>
<keyword evidence="9" id="KW-0811">Translocation</keyword>
<name>A0A2K1KKA9_PHYPA</name>
<keyword evidence="7" id="KW-0809">Transit peptide</keyword>
<evidence type="ECO:0000256" key="10">
    <source>
        <dbReference type="ARBA" id="ARBA00023078"/>
    </source>
</evidence>
<dbReference type="PANTHER" id="PTHR33162">
    <property type="entry name" value="SEC-INDEPENDENT PROTEIN TRANSLOCASE PROTEIN TATA, CHLOROPLASTIC"/>
    <property type="match status" value="1"/>
</dbReference>
<organism evidence="14">
    <name type="scientific">Physcomitrium patens</name>
    <name type="common">Spreading-leaved earth moss</name>
    <name type="synonym">Physcomitrella patens</name>
    <dbReference type="NCBI Taxonomy" id="3218"/>
    <lineage>
        <taxon>Eukaryota</taxon>
        <taxon>Viridiplantae</taxon>
        <taxon>Streptophyta</taxon>
        <taxon>Embryophyta</taxon>
        <taxon>Bryophyta</taxon>
        <taxon>Bryophytina</taxon>
        <taxon>Bryopsida</taxon>
        <taxon>Funariidae</taxon>
        <taxon>Funariales</taxon>
        <taxon>Funariaceae</taxon>
        <taxon>Physcomitrium</taxon>
    </lineage>
</organism>
<keyword evidence="11" id="KW-0472">Membrane</keyword>
<dbReference type="Pfam" id="PF02416">
    <property type="entry name" value="TatA_B_E"/>
    <property type="match status" value="1"/>
</dbReference>
<evidence type="ECO:0000256" key="12">
    <source>
        <dbReference type="ARBA" id="ARBA00025340"/>
    </source>
</evidence>
<sequence length="303" mass="31853">MATMAGACCLPSAAFSRTLDESCSSSSGSVFATFQTPQAVTGMCRSLKQLGLVGRGRGWLGGSSALKASSVFNSASSSFQGRICLFLTCPVGEAREGRRVGVQASLLGVGAPEALVIGVVALLVFGPKGLAEVARTLGKSLRAFQPTIKELQQVSNEFKATLEQEIGLDEMRNPSSYDYPPTSTPSRPSSDSSIRISIPPTLSATEAPKSEEASVQAQPYVADDYVRIKEDQANTLVTEEQRKASEAAAWGGSRPVKPAAEDSTGDQVQTPAKSFFNDNGPVQAGSTPSKPLERPIDNDSQKS</sequence>
<keyword evidence="5" id="KW-0812">Transmembrane</keyword>
<dbReference type="GO" id="GO:0009535">
    <property type="term" value="C:chloroplast thylakoid membrane"/>
    <property type="evidence" value="ECO:0000318"/>
    <property type="project" value="GO_Central"/>
</dbReference>
<reference evidence="14 16" key="2">
    <citation type="journal article" date="2018" name="Plant J.">
        <title>The Physcomitrella patens chromosome-scale assembly reveals moss genome structure and evolution.</title>
        <authorList>
            <person name="Lang D."/>
            <person name="Ullrich K.K."/>
            <person name="Murat F."/>
            <person name="Fuchs J."/>
            <person name="Jenkins J."/>
            <person name="Haas F.B."/>
            <person name="Piednoel M."/>
            <person name="Gundlach H."/>
            <person name="Van Bel M."/>
            <person name="Meyberg R."/>
            <person name="Vives C."/>
            <person name="Morata J."/>
            <person name="Symeonidi A."/>
            <person name="Hiss M."/>
            <person name="Muchero W."/>
            <person name="Kamisugi Y."/>
            <person name="Saleh O."/>
            <person name="Blanc G."/>
            <person name="Decker E.L."/>
            <person name="van Gessel N."/>
            <person name="Grimwood J."/>
            <person name="Hayes R.D."/>
            <person name="Graham S.W."/>
            <person name="Gunter L.E."/>
            <person name="McDaniel S.F."/>
            <person name="Hoernstein S.N.W."/>
            <person name="Larsson A."/>
            <person name="Li F.W."/>
            <person name="Perroud P.F."/>
            <person name="Phillips J."/>
            <person name="Ranjan P."/>
            <person name="Rokshar D.S."/>
            <person name="Rothfels C.J."/>
            <person name="Schneider L."/>
            <person name="Shu S."/>
            <person name="Stevenson D.W."/>
            <person name="Thummler F."/>
            <person name="Tillich M."/>
            <person name="Villarreal Aguilar J.C."/>
            <person name="Widiez T."/>
            <person name="Wong G.K."/>
            <person name="Wymore A."/>
            <person name="Zhang Y."/>
            <person name="Zimmer A.D."/>
            <person name="Quatrano R.S."/>
            <person name="Mayer K.F.X."/>
            <person name="Goodstein D."/>
            <person name="Casacuberta J.M."/>
            <person name="Vandepoele K."/>
            <person name="Reski R."/>
            <person name="Cuming A.C."/>
            <person name="Tuskan G.A."/>
            <person name="Maumus F."/>
            <person name="Salse J."/>
            <person name="Schmutz J."/>
            <person name="Rensing S.A."/>
        </authorList>
    </citation>
    <scope>NUCLEOTIDE SEQUENCE [LARGE SCALE GENOMIC DNA]</scope>
    <source>
        <strain evidence="15 16">cv. Gransden 2004</strain>
    </source>
</reference>
<keyword evidence="2" id="KW-0813">Transport</keyword>
<dbReference type="GO" id="GO:0045038">
    <property type="term" value="P:protein import into chloroplast thylakoid membrane"/>
    <property type="evidence" value="ECO:0000318"/>
    <property type="project" value="GO_Central"/>
</dbReference>
<dbReference type="Gramene" id="Pp3c5_19450V3.1">
    <property type="protein sequence ID" value="Pp3c5_19450V3.1"/>
    <property type="gene ID" value="Pp3c5_19450"/>
</dbReference>
<keyword evidence="6" id="KW-0653">Protein transport</keyword>
<dbReference type="Gramene" id="Pp3c5_19453V3.1">
    <property type="protein sequence ID" value="Pp3c5_19453V3.1"/>
    <property type="gene ID" value="Pp3c5_19453"/>
</dbReference>
<evidence type="ECO:0000256" key="3">
    <source>
        <dbReference type="ARBA" id="ARBA00022528"/>
    </source>
</evidence>
<keyword evidence="4" id="KW-0934">Plastid</keyword>
<evidence type="ECO:0000256" key="13">
    <source>
        <dbReference type="SAM" id="MobiDB-lite"/>
    </source>
</evidence>
<dbReference type="PANTHER" id="PTHR33162:SF3">
    <property type="entry name" value="SEC-INDEPENDENT PROTEIN TRANSLOCASE PROTEIN TATB, CHLOROPLASTIC"/>
    <property type="match status" value="1"/>
</dbReference>
<feature type="compositionally biased region" description="Basic and acidic residues" evidence="13">
    <location>
        <begin position="291"/>
        <end position="303"/>
    </location>
</feature>
<feature type="compositionally biased region" description="Low complexity" evidence="13">
    <location>
        <begin position="174"/>
        <end position="196"/>
    </location>
</feature>
<dbReference type="FunCoup" id="A0A2K1KKA9">
    <property type="interactions" value="1818"/>
</dbReference>
<reference evidence="14 16" key="1">
    <citation type="journal article" date="2008" name="Science">
        <title>The Physcomitrella genome reveals evolutionary insights into the conquest of land by plants.</title>
        <authorList>
            <person name="Rensing S."/>
            <person name="Lang D."/>
            <person name="Zimmer A."/>
            <person name="Terry A."/>
            <person name="Salamov A."/>
            <person name="Shapiro H."/>
            <person name="Nishiyama T."/>
            <person name="Perroud P.-F."/>
            <person name="Lindquist E."/>
            <person name="Kamisugi Y."/>
            <person name="Tanahashi T."/>
            <person name="Sakakibara K."/>
            <person name="Fujita T."/>
            <person name="Oishi K."/>
            <person name="Shin-I T."/>
            <person name="Kuroki Y."/>
            <person name="Toyoda A."/>
            <person name="Suzuki Y."/>
            <person name="Hashimoto A."/>
            <person name="Yamaguchi K."/>
            <person name="Sugano A."/>
            <person name="Kohara Y."/>
            <person name="Fujiyama A."/>
            <person name="Anterola A."/>
            <person name="Aoki S."/>
            <person name="Ashton N."/>
            <person name="Barbazuk W.B."/>
            <person name="Barker E."/>
            <person name="Bennetzen J."/>
            <person name="Bezanilla M."/>
            <person name="Blankenship R."/>
            <person name="Cho S.H."/>
            <person name="Dutcher S."/>
            <person name="Estelle M."/>
            <person name="Fawcett J.A."/>
            <person name="Gundlach H."/>
            <person name="Hanada K."/>
            <person name="Heyl A."/>
            <person name="Hicks K.A."/>
            <person name="Hugh J."/>
            <person name="Lohr M."/>
            <person name="Mayer K."/>
            <person name="Melkozernov A."/>
            <person name="Murata T."/>
            <person name="Nelson D."/>
            <person name="Pils B."/>
            <person name="Prigge M."/>
            <person name="Reiss B."/>
            <person name="Renner T."/>
            <person name="Rombauts S."/>
            <person name="Rushton P."/>
            <person name="Sanderfoot A."/>
            <person name="Schween G."/>
            <person name="Shiu S.-H."/>
            <person name="Stueber K."/>
            <person name="Theodoulou F.L."/>
            <person name="Tu H."/>
            <person name="Van de Peer Y."/>
            <person name="Verrier P.J."/>
            <person name="Waters E."/>
            <person name="Wood A."/>
            <person name="Yang L."/>
            <person name="Cove D."/>
            <person name="Cuming A."/>
            <person name="Hasebe M."/>
            <person name="Lucas S."/>
            <person name="Mishler D.B."/>
            <person name="Reski R."/>
            <person name="Grigoriev I."/>
            <person name="Quatrano R.S."/>
            <person name="Boore J.L."/>
        </authorList>
    </citation>
    <scope>NUCLEOTIDE SEQUENCE [LARGE SCALE GENOMIC DNA]</scope>
    <source>
        <strain evidence="15 16">cv. Gransden 2004</strain>
    </source>
</reference>
<dbReference type="EnsemblPlants" id="Pp3c5_19450V3.1">
    <property type="protein sequence ID" value="Pp3c5_19450V3.1"/>
    <property type="gene ID" value="Pp3c5_19450"/>
</dbReference>
<evidence type="ECO:0000256" key="2">
    <source>
        <dbReference type="ARBA" id="ARBA00022448"/>
    </source>
</evidence>
<evidence type="ECO:0000313" key="14">
    <source>
        <dbReference type="EMBL" id="PNR54209.1"/>
    </source>
</evidence>
<dbReference type="PaxDb" id="3218-PP1S93_67V6.1"/>
<dbReference type="Proteomes" id="UP000006727">
    <property type="component" value="Chromosome 5"/>
</dbReference>
<keyword evidence="3" id="KW-0150">Chloroplast</keyword>
<dbReference type="EnsemblPlants" id="Pp3c5_19453V3.1">
    <property type="protein sequence ID" value="Pp3c5_19453V3.1"/>
    <property type="gene ID" value="Pp3c5_19453"/>
</dbReference>
<dbReference type="EMBL" id="ABEU02000005">
    <property type="protein sequence ID" value="PNR54209.1"/>
    <property type="molecule type" value="Genomic_DNA"/>
</dbReference>
<evidence type="ECO:0000256" key="7">
    <source>
        <dbReference type="ARBA" id="ARBA00022946"/>
    </source>
</evidence>
<dbReference type="STRING" id="3218.A0A2K1KKA9"/>
<evidence type="ECO:0000256" key="4">
    <source>
        <dbReference type="ARBA" id="ARBA00022640"/>
    </source>
</evidence>
<evidence type="ECO:0000256" key="8">
    <source>
        <dbReference type="ARBA" id="ARBA00022989"/>
    </source>
</evidence>
<keyword evidence="16" id="KW-1185">Reference proteome</keyword>
<dbReference type="InParanoid" id="A0A2K1KKA9"/>
<gene>
    <name evidence="14" type="ORF">PHYPA_007886</name>
</gene>
<dbReference type="InterPro" id="IPR003369">
    <property type="entry name" value="TatA/B/E"/>
</dbReference>
<keyword evidence="8" id="KW-1133">Transmembrane helix</keyword>